<protein>
    <submittedName>
        <fullName evidence="2">Uncharacterized protein</fullName>
    </submittedName>
</protein>
<dbReference type="RefSeq" id="WP_184216085.1">
    <property type="nucleotide sequence ID" value="NZ_JACHIP010000002.1"/>
</dbReference>
<keyword evidence="1" id="KW-0472">Membrane</keyword>
<keyword evidence="1" id="KW-0812">Transmembrane</keyword>
<accession>A0A7W8E2X9</accession>
<dbReference type="AlphaFoldDB" id="A0A7W8E2X9"/>
<dbReference type="Proteomes" id="UP000540989">
    <property type="component" value="Unassembled WGS sequence"/>
</dbReference>
<evidence type="ECO:0000256" key="1">
    <source>
        <dbReference type="SAM" id="Phobius"/>
    </source>
</evidence>
<reference evidence="2 3" key="1">
    <citation type="submission" date="2020-08" db="EMBL/GenBank/DDBJ databases">
        <title>Genomic Encyclopedia of Type Strains, Phase IV (KMG-V): Genome sequencing to study the core and pangenomes of soil and plant-associated prokaryotes.</title>
        <authorList>
            <person name="Whitman W."/>
        </authorList>
    </citation>
    <scope>NUCLEOTIDE SEQUENCE [LARGE SCALE GENOMIC DNA]</scope>
    <source>
        <strain evidence="2 3">M8UP14</strain>
    </source>
</reference>
<feature type="transmembrane region" description="Helical" evidence="1">
    <location>
        <begin position="100"/>
        <end position="120"/>
    </location>
</feature>
<organism evidence="2 3">
    <name type="scientific">Granulicella aggregans</name>
    <dbReference type="NCBI Taxonomy" id="474949"/>
    <lineage>
        <taxon>Bacteria</taxon>
        <taxon>Pseudomonadati</taxon>
        <taxon>Acidobacteriota</taxon>
        <taxon>Terriglobia</taxon>
        <taxon>Terriglobales</taxon>
        <taxon>Acidobacteriaceae</taxon>
        <taxon>Granulicella</taxon>
    </lineage>
</organism>
<dbReference type="EMBL" id="JACHIP010000002">
    <property type="protein sequence ID" value="MBB5057393.1"/>
    <property type="molecule type" value="Genomic_DNA"/>
</dbReference>
<gene>
    <name evidence="2" type="ORF">HDF16_002078</name>
</gene>
<proteinExistence type="predicted"/>
<sequence>MLSSSFLSFGYCRRAYEVSRPPEVISGVVKTNWGYRQTDFEVRSSSGEVVSFDALGLAALDGQFARVRYLPLSHQVLSIEGRRSDGAFYDMEYHDKATFLTKWMLATALLLVIGSASVVAEGTKVCGKTRAEQ</sequence>
<comment type="caution">
    <text evidence="2">The sequence shown here is derived from an EMBL/GenBank/DDBJ whole genome shotgun (WGS) entry which is preliminary data.</text>
</comment>
<evidence type="ECO:0000313" key="2">
    <source>
        <dbReference type="EMBL" id="MBB5057393.1"/>
    </source>
</evidence>
<keyword evidence="3" id="KW-1185">Reference proteome</keyword>
<name>A0A7W8E2X9_9BACT</name>
<keyword evidence="1" id="KW-1133">Transmembrane helix</keyword>
<evidence type="ECO:0000313" key="3">
    <source>
        <dbReference type="Proteomes" id="UP000540989"/>
    </source>
</evidence>